<feature type="domain" description="Transposase Helix-turn-helix" evidence="4">
    <location>
        <begin position="2"/>
        <end position="48"/>
    </location>
</feature>
<reference evidence="5 7" key="1">
    <citation type="submission" date="2008-03" db="EMBL/GenBank/DDBJ databases">
        <title>Annotation of Ixodes scapularis.</title>
        <authorList>
            <consortium name="Ixodes scapularis Genome Project Consortium"/>
            <person name="Caler E."/>
            <person name="Hannick L.I."/>
            <person name="Bidwell S."/>
            <person name="Joardar V."/>
            <person name="Thiagarajan M."/>
            <person name="Amedeo P."/>
            <person name="Galinsky K.J."/>
            <person name="Schobel S."/>
            <person name="Inman J."/>
            <person name="Hostetler J."/>
            <person name="Miller J."/>
            <person name="Hammond M."/>
            <person name="Megy K."/>
            <person name="Lawson D."/>
            <person name="Kodira C."/>
            <person name="Sutton G."/>
            <person name="Meyer J."/>
            <person name="Hill C.A."/>
            <person name="Birren B."/>
            <person name="Nene V."/>
            <person name="Collins F."/>
            <person name="Alarcon-Chaidez F."/>
            <person name="Wikel S."/>
            <person name="Strausberg R."/>
        </authorList>
    </citation>
    <scope>NUCLEOTIDE SEQUENCE [LARGE SCALE GENOMIC DNA]</scope>
    <source>
        <strain evidence="7">Wikel</strain>
        <strain evidence="5">Wikel colony</strain>
    </source>
</reference>
<evidence type="ECO:0000256" key="1">
    <source>
        <dbReference type="ARBA" id="ARBA00001968"/>
    </source>
</evidence>
<dbReference type="InterPro" id="IPR027805">
    <property type="entry name" value="Transposase_HTH_dom"/>
</dbReference>
<gene>
    <name evidence="6" type="primary">8042774</name>
    <name evidence="5" type="ORF">IscW_ISCW013833</name>
</gene>
<dbReference type="OrthoDB" id="10009406at2759"/>
<keyword evidence="2" id="KW-0479">Metal-binding</keyword>
<evidence type="ECO:0008006" key="8">
    <source>
        <dbReference type="Google" id="ProtNLM"/>
    </source>
</evidence>
<organism>
    <name type="scientific">Ixodes scapularis</name>
    <name type="common">Black-legged tick</name>
    <name type="synonym">Deer tick</name>
    <dbReference type="NCBI Taxonomy" id="6945"/>
    <lineage>
        <taxon>Eukaryota</taxon>
        <taxon>Metazoa</taxon>
        <taxon>Ecdysozoa</taxon>
        <taxon>Arthropoda</taxon>
        <taxon>Chelicerata</taxon>
        <taxon>Arachnida</taxon>
        <taxon>Acari</taxon>
        <taxon>Parasitiformes</taxon>
        <taxon>Ixodida</taxon>
        <taxon>Ixodoidea</taxon>
        <taxon>Ixodidae</taxon>
        <taxon>Ixodinae</taxon>
        <taxon>Ixodes</taxon>
    </lineage>
</organism>
<keyword evidence="7" id="KW-1185">Reference proteome</keyword>
<dbReference type="EnsemblMetazoa" id="ISCW013833-RA">
    <property type="protein sequence ID" value="ISCW013833-PA"/>
    <property type="gene ID" value="ISCW013833"/>
</dbReference>
<dbReference type="AlphaFoldDB" id="B7QKV8"/>
<sequence length="253" mass="28809">MPVEDQIMLTLMRLRMGSLLADLAFRFHVSTSVVSRVFSFWIPHLAQLSRKYLMFWLPTDTIRLSLPDVFEDMPRTTCIIDCFEIFCDRPRNLLRRGKMFSFYKSHNTVKVLHAVAPNGFIMFVSKAYGGRASDRYMTANSGLLDHLDYGDEVLADRGFTIADILPIGVELALPSFTKGKQLAARDVVVSRRLAKLRIHVERSIRRMKCFRILKYVPSSYLAKNNNLDHIVAAVAGLCNLQPALIKGPQLKET</sequence>
<dbReference type="PANTHER" id="PTHR23080:SF138">
    <property type="entry name" value="PROTEIN ALP1-LIKE"/>
    <property type="match status" value="1"/>
</dbReference>
<evidence type="ECO:0000256" key="2">
    <source>
        <dbReference type="ARBA" id="ARBA00022723"/>
    </source>
</evidence>
<dbReference type="VEuPathDB" id="VectorBase:ISCW013833"/>
<dbReference type="VEuPathDB" id="VectorBase:ISCP_013276"/>
<dbReference type="Pfam" id="PF13613">
    <property type="entry name" value="HTH_Tnp_4"/>
    <property type="match status" value="1"/>
</dbReference>
<evidence type="ECO:0000259" key="3">
    <source>
        <dbReference type="Pfam" id="PF13359"/>
    </source>
</evidence>
<accession>B7QKV8</accession>
<dbReference type="InterPro" id="IPR027806">
    <property type="entry name" value="HARBI1_dom"/>
</dbReference>
<comment type="cofactor">
    <cofactor evidence="1">
        <name>a divalent metal cation</name>
        <dbReference type="ChEBI" id="CHEBI:60240"/>
    </cofactor>
</comment>
<evidence type="ECO:0000313" key="5">
    <source>
        <dbReference type="EMBL" id="EEC19480.1"/>
    </source>
</evidence>
<evidence type="ECO:0000313" key="6">
    <source>
        <dbReference type="EnsemblMetazoa" id="ISCW013833-PA"/>
    </source>
</evidence>
<reference evidence="6" key="2">
    <citation type="submission" date="2020-05" db="UniProtKB">
        <authorList>
            <consortium name="EnsemblMetazoa"/>
        </authorList>
    </citation>
    <scope>IDENTIFICATION</scope>
    <source>
        <strain evidence="6">wikel</strain>
    </source>
</reference>
<dbReference type="Pfam" id="PF13359">
    <property type="entry name" value="DDE_Tnp_4"/>
    <property type="match status" value="1"/>
</dbReference>
<dbReference type="EMBL" id="ABJB010771598">
    <property type="status" value="NOT_ANNOTATED_CDS"/>
    <property type="molecule type" value="Genomic_DNA"/>
</dbReference>
<dbReference type="PaxDb" id="6945-B7QKV8"/>
<dbReference type="OMA" id="DFRSATC"/>
<dbReference type="VEuPathDB" id="VectorBase:ISCI013833"/>
<name>B7QKV8_IXOSC</name>
<feature type="domain" description="DDE Tnp4" evidence="3">
    <location>
        <begin position="80"/>
        <end position="239"/>
    </location>
</feature>
<dbReference type="PANTHER" id="PTHR23080">
    <property type="entry name" value="THAP DOMAIN PROTEIN"/>
    <property type="match status" value="1"/>
</dbReference>
<dbReference type="HOGENOM" id="CLU_025643_2_0_1"/>
<proteinExistence type="predicted"/>
<dbReference type="Proteomes" id="UP000001555">
    <property type="component" value="Unassembled WGS sequence"/>
</dbReference>
<dbReference type="GO" id="GO:0046872">
    <property type="term" value="F:metal ion binding"/>
    <property type="evidence" value="ECO:0007669"/>
    <property type="project" value="UniProtKB-KW"/>
</dbReference>
<evidence type="ECO:0000259" key="4">
    <source>
        <dbReference type="Pfam" id="PF13613"/>
    </source>
</evidence>
<protein>
    <recommendedName>
        <fullName evidence="8">Protein ALP1-like</fullName>
    </recommendedName>
</protein>
<dbReference type="EMBL" id="DS962298">
    <property type="protein sequence ID" value="EEC19480.1"/>
    <property type="molecule type" value="Genomic_DNA"/>
</dbReference>
<evidence type="ECO:0000313" key="7">
    <source>
        <dbReference type="Proteomes" id="UP000001555"/>
    </source>
</evidence>
<dbReference type="InParanoid" id="B7QKV8"/>